<evidence type="ECO:0000256" key="1">
    <source>
        <dbReference type="ARBA" id="ARBA00004651"/>
    </source>
</evidence>
<keyword evidence="9" id="KW-1185">Reference proteome</keyword>
<feature type="transmembrane region" description="Helical" evidence="7">
    <location>
        <begin position="72"/>
        <end position="94"/>
    </location>
</feature>
<gene>
    <name evidence="8" type="ORF">C7C56_023470</name>
</gene>
<dbReference type="Pfam" id="PF03994">
    <property type="entry name" value="DUF350"/>
    <property type="match status" value="1"/>
</dbReference>
<evidence type="ECO:0000313" key="8">
    <source>
        <dbReference type="EMBL" id="PWF42071.1"/>
    </source>
</evidence>
<organism evidence="8 9">
    <name type="scientific">Massilia glaciei</name>
    <dbReference type="NCBI Taxonomy" id="1524097"/>
    <lineage>
        <taxon>Bacteria</taxon>
        <taxon>Pseudomonadati</taxon>
        <taxon>Pseudomonadota</taxon>
        <taxon>Betaproteobacteria</taxon>
        <taxon>Burkholderiales</taxon>
        <taxon>Oxalobacteraceae</taxon>
        <taxon>Telluria group</taxon>
        <taxon>Massilia</taxon>
    </lineage>
</organism>
<keyword evidence="6 7" id="KW-0472">Membrane</keyword>
<comment type="caution">
    <text evidence="8">The sequence shown here is derived from an EMBL/GenBank/DDBJ whole genome shotgun (WGS) entry which is preliminary data.</text>
</comment>
<accession>A0A2U2HEK8</accession>
<dbReference type="PANTHER" id="PTHR40043">
    <property type="entry name" value="UPF0719 INNER MEMBRANE PROTEIN YJFL"/>
    <property type="match status" value="1"/>
</dbReference>
<evidence type="ECO:0000256" key="3">
    <source>
        <dbReference type="ARBA" id="ARBA00022475"/>
    </source>
</evidence>
<keyword evidence="3" id="KW-1003">Cell membrane</keyword>
<dbReference type="EMBL" id="PXWF02000303">
    <property type="protein sequence ID" value="PWF42071.1"/>
    <property type="molecule type" value="Genomic_DNA"/>
</dbReference>
<evidence type="ECO:0000256" key="2">
    <source>
        <dbReference type="ARBA" id="ARBA00005779"/>
    </source>
</evidence>
<feature type="transmembrane region" description="Helical" evidence="7">
    <location>
        <begin position="6"/>
        <end position="31"/>
    </location>
</feature>
<comment type="subcellular location">
    <subcellularLocation>
        <location evidence="1">Cell membrane</location>
        <topology evidence="1">Multi-pass membrane protein</topology>
    </subcellularLocation>
</comment>
<name>A0A2U2HEK8_9BURK</name>
<dbReference type="InterPro" id="IPR007140">
    <property type="entry name" value="DUF350"/>
</dbReference>
<dbReference type="GO" id="GO:0005886">
    <property type="term" value="C:plasma membrane"/>
    <property type="evidence" value="ECO:0007669"/>
    <property type="project" value="UniProtKB-SubCell"/>
</dbReference>
<evidence type="ECO:0000256" key="4">
    <source>
        <dbReference type="ARBA" id="ARBA00022692"/>
    </source>
</evidence>
<feature type="transmembrane region" description="Helical" evidence="7">
    <location>
        <begin position="106"/>
        <end position="127"/>
    </location>
</feature>
<dbReference type="AlphaFoldDB" id="A0A2U2HEK8"/>
<evidence type="ECO:0000256" key="7">
    <source>
        <dbReference type="SAM" id="Phobius"/>
    </source>
</evidence>
<comment type="similarity">
    <text evidence="2">Belongs to the UPF0719 family.</text>
</comment>
<proteinExistence type="inferred from homology"/>
<sequence length="128" mass="13793">MPAILNYLLYLLSGIGLVMVFFFVYTTITSYDEVLMIRQGNEAAALSLGGTLIGFSLTIASAMMNTKNYTEFLIWAGIAMVIQVLVFGIVTRLLKMSREQMEANNRAFGGLLGAISISIGLINAGGIS</sequence>
<dbReference type="RefSeq" id="WP_106759777.1">
    <property type="nucleotide sequence ID" value="NZ_PXWF02000303.1"/>
</dbReference>
<protein>
    <submittedName>
        <fullName evidence="8">DUF350 domain-containing protein</fullName>
    </submittedName>
</protein>
<evidence type="ECO:0000256" key="6">
    <source>
        <dbReference type="ARBA" id="ARBA00023136"/>
    </source>
</evidence>
<dbReference type="Proteomes" id="UP000241421">
    <property type="component" value="Unassembled WGS sequence"/>
</dbReference>
<evidence type="ECO:0000313" key="9">
    <source>
        <dbReference type="Proteomes" id="UP000241421"/>
    </source>
</evidence>
<keyword evidence="4 7" id="KW-0812">Transmembrane</keyword>
<dbReference type="OrthoDB" id="8565764at2"/>
<dbReference type="PANTHER" id="PTHR40043:SF1">
    <property type="entry name" value="UPF0719 INNER MEMBRANE PROTEIN YJFL"/>
    <property type="match status" value="1"/>
</dbReference>
<keyword evidence="5 7" id="KW-1133">Transmembrane helix</keyword>
<evidence type="ECO:0000256" key="5">
    <source>
        <dbReference type="ARBA" id="ARBA00022989"/>
    </source>
</evidence>
<reference evidence="8 9" key="1">
    <citation type="submission" date="2018-04" db="EMBL/GenBank/DDBJ databases">
        <title>Massilia violaceinigra sp. nov., a novel purple-pigmented bacterium isolated from Tianshan glacier, Xinjiang, China.</title>
        <authorList>
            <person name="Wang H."/>
        </authorList>
    </citation>
    <scope>NUCLEOTIDE SEQUENCE [LARGE SCALE GENOMIC DNA]</scope>
    <source>
        <strain evidence="8 9">B448-2</strain>
    </source>
</reference>